<evidence type="ECO:0008006" key="3">
    <source>
        <dbReference type="Google" id="ProtNLM"/>
    </source>
</evidence>
<dbReference type="Gene3D" id="3.40.50.410">
    <property type="entry name" value="von Willebrand factor, type A domain"/>
    <property type="match status" value="1"/>
</dbReference>
<reference evidence="1" key="1">
    <citation type="submission" date="2020-09" db="EMBL/GenBank/DDBJ databases">
        <title>Iningainema tapete sp. nov. (Scytonemataceae, Cyanobacteria) from greenhouses in central Florida (USA) produces two types of nodularin with biosynthetic potential for microcystin-LR and anabaenopeptins.</title>
        <authorList>
            <person name="Berthold D.E."/>
            <person name="Lefler F.W."/>
            <person name="Huang I.-S."/>
            <person name="Abdulla H."/>
            <person name="Zimba P.V."/>
            <person name="Laughinghouse H.D. IV."/>
        </authorList>
    </citation>
    <scope>NUCLEOTIDE SEQUENCE</scope>
    <source>
        <strain evidence="1">BLCCT55</strain>
    </source>
</reference>
<dbReference type="Proteomes" id="UP000629098">
    <property type="component" value="Unassembled WGS sequence"/>
</dbReference>
<dbReference type="RefSeq" id="WP_190836616.1">
    <property type="nucleotide sequence ID" value="NZ_CAWPPI010000110.1"/>
</dbReference>
<keyword evidence="2" id="KW-1185">Reference proteome</keyword>
<evidence type="ECO:0000313" key="1">
    <source>
        <dbReference type="EMBL" id="MBD2777557.1"/>
    </source>
</evidence>
<proteinExistence type="predicted"/>
<sequence length="125" mass="14117">MKTLTVPETLKNRDYTLIIDKSSSMSTPDQRNGRTRWEEVQESTLGLARKCEQLDSDGITVYVFAGRFRRYDNVTSGKVAQIFEENEPVGNTDLAGAKFDICDTITFEQMENQTLTEVLLGAIKD</sequence>
<dbReference type="PANTHER" id="PTHR34706">
    <property type="entry name" value="SLR1338 PROTEIN"/>
    <property type="match status" value="1"/>
</dbReference>
<dbReference type="AlphaFoldDB" id="A0A8J7BZF5"/>
<evidence type="ECO:0000313" key="2">
    <source>
        <dbReference type="Proteomes" id="UP000629098"/>
    </source>
</evidence>
<protein>
    <recommendedName>
        <fullName evidence="3">VWFA domain-containing protein</fullName>
    </recommendedName>
</protein>
<dbReference type="InterPro" id="IPR036465">
    <property type="entry name" value="vWFA_dom_sf"/>
</dbReference>
<comment type="caution">
    <text evidence="1">The sequence shown here is derived from an EMBL/GenBank/DDBJ whole genome shotgun (WGS) entry which is preliminary data.</text>
</comment>
<gene>
    <name evidence="1" type="ORF">ICL16_37325</name>
</gene>
<accession>A0A8J7BZF5</accession>
<organism evidence="1 2">
    <name type="scientific">Iningainema tapete BLCC-T55</name>
    <dbReference type="NCBI Taxonomy" id="2748662"/>
    <lineage>
        <taxon>Bacteria</taxon>
        <taxon>Bacillati</taxon>
        <taxon>Cyanobacteriota</taxon>
        <taxon>Cyanophyceae</taxon>
        <taxon>Nostocales</taxon>
        <taxon>Scytonemataceae</taxon>
        <taxon>Iningainema tapete</taxon>
    </lineage>
</organism>
<dbReference type="EMBL" id="JACXAE010000110">
    <property type="protein sequence ID" value="MBD2777557.1"/>
    <property type="molecule type" value="Genomic_DNA"/>
</dbReference>
<dbReference type="SUPFAM" id="SSF53300">
    <property type="entry name" value="vWA-like"/>
    <property type="match status" value="1"/>
</dbReference>
<name>A0A8J7BZF5_9CYAN</name>
<dbReference type="PANTHER" id="PTHR34706:SF1">
    <property type="entry name" value="VWFA DOMAIN-CONTAINING PROTEIN"/>
    <property type="match status" value="1"/>
</dbReference>